<dbReference type="Proteomes" id="UP000790580">
    <property type="component" value="Unassembled WGS sequence"/>
</dbReference>
<sequence length="151" mass="17030">MNSNGIPVMIEMTTIIKDGSQKDTNSFSTKGHMFEKGRAVFLRFLEPIEGDEAETVQTVKIQGNEMTVLRKGAISMNQRFIPGTTTEGMYQSPYGPMAMRTKTKDVLFDWNERTGNSVGSGMIRLRYSLQLQGSKAGDYDMRVKIKEDEMQ</sequence>
<evidence type="ECO:0000313" key="2">
    <source>
        <dbReference type="Proteomes" id="UP000790580"/>
    </source>
</evidence>
<dbReference type="RefSeq" id="WP_088077104.1">
    <property type="nucleotide sequence ID" value="NZ_JAHQCR010000091.1"/>
</dbReference>
<proteinExistence type="predicted"/>
<keyword evidence="2" id="KW-1185">Reference proteome</keyword>
<organism evidence="1 2">
    <name type="scientific">Evansella alkalicola</name>
    <dbReference type="NCBI Taxonomy" id="745819"/>
    <lineage>
        <taxon>Bacteria</taxon>
        <taxon>Bacillati</taxon>
        <taxon>Bacillota</taxon>
        <taxon>Bacilli</taxon>
        <taxon>Bacillales</taxon>
        <taxon>Bacillaceae</taxon>
        <taxon>Evansella</taxon>
    </lineage>
</organism>
<dbReference type="SUPFAM" id="SSF50814">
    <property type="entry name" value="Lipocalins"/>
    <property type="match status" value="1"/>
</dbReference>
<name>A0ABS6K2K2_9BACI</name>
<dbReference type="Pfam" id="PF09148">
    <property type="entry name" value="DUF1934"/>
    <property type="match status" value="1"/>
</dbReference>
<dbReference type="Gene3D" id="2.40.128.20">
    <property type="match status" value="1"/>
</dbReference>
<dbReference type="InterPro" id="IPR015231">
    <property type="entry name" value="DUF1934"/>
</dbReference>
<gene>
    <name evidence="1" type="ORF">KS407_23100</name>
</gene>
<reference evidence="1 2" key="1">
    <citation type="submission" date="2021-06" db="EMBL/GenBank/DDBJ databases">
        <title>Bacillus sp. RD4P76, an endophyte from a halophyte.</title>
        <authorList>
            <person name="Sun J.-Q."/>
        </authorList>
    </citation>
    <scope>NUCLEOTIDE SEQUENCE [LARGE SCALE GENOMIC DNA]</scope>
    <source>
        <strain evidence="1 2">JCM 17098</strain>
    </source>
</reference>
<protein>
    <submittedName>
        <fullName evidence="1">DUF1934 domain-containing protein</fullName>
    </submittedName>
</protein>
<dbReference type="EMBL" id="JAHQCR010000091">
    <property type="protein sequence ID" value="MBU9724317.1"/>
    <property type="molecule type" value="Genomic_DNA"/>
</dbReference>
<comment type="caution">
    <text evidence="1">The sequence shown here is derived from an EMBL/GenBank/DDBJ whole genome shotgun (WGS) entry which is preliminary data.</text>
</comment>
<evidence type="ECO:0000313" key="1">
    <source>
        <dbReference type="EMBL" id="MBU9724317.1"/>
    </source>
</evidence>
<accession>A0ABS6K2K2</accession>
<dbReference type="InterPro" id="IPR012674">
    <property type="entry name" value="Calycin"/>
</dbReference>